<dbReference type="SUPFAM" id="SSF143456">
    <property type="entry name" value="VC0467-like"/>
    <property type="match status" value="1"/>
</dbReference>
<dbReference type="AlphaFoldDB" id="A0AAD3CE15"/>
<gene>
    <name evidence="1" type="ORF">CTEN210_00856</name>
</gene>
<keyword evidence="2" id="KW-1185">Reference proteome</keyword>
<reference evidence="1 2" key="1">
    <citation type="journal article" date="2021" name="Sci. Rep.">
        <title>The genome of the diatom Chaetoceros tenuissimus carries an ancient integrated fragment of an extant virus.</title>
        <authorList>
            <person name="Hongo Y."/>
            <person name="Kimura K."/>
            <person name="Takaki Y."/>
            <person name="Yoshida Y."/>
            <person name="Baba S."/>
            <person name="Kobayashi G."/>
            <person name="Nagasaki K."/>
            <person name="Hano T."/>
            <person name="Tomaru Y."/>
        </authorList>
    </citation>
    <scope>NUCLEOTIDE SEQUENCE [LARGE SCALE GENOMIC DNA]</scope>
    <source>
        <strain evidence="1 2">NIES-3715</strain>
    </source>
</reference>
<dbReference type="Proteomes" id="UP001054902">
    <property type="component" value="Unassembled WGS sequence"/>
</dbReference>
<comment type="caution">
    <text evidence="1">The sequence shown here is derived from an EMBL/GenBank/DDBJ whole genome shotgun (WGS) entry which is preliminary data.</text>
</comment>
<evidence type="ECO:0000313" key="1">
    <source>
        <dbReference type="EMBL" id="GFH44382.1"/>
    </source>
</evidence>
<name>A0AAD3CE15_9STRA</name>
<dbReference type="Gene3D" id="3.40.1740.10">
    <property type="entry name" value="VC0467-like"/>
    <property type="match status" value="1"/>
</dbReference>
<protein>
    <submittedName>
        <fullName evidence="1">Uncharacterized protein</fullName>
    </submittedName>
</protein>
<proteinExistence type="predicted"/>
<accession>A0AAD3CE15</accession>
<dbReference type="InterPro" id="IPR003774">
    <property type="entry name" value="AlgH-like"/>
</dbReference>
<organism evidence="1 2">
    <name type="scientific">Chaetoceros tenuissimus</name>
    <dbReference type="NCBI Taxonomy" id="426638"/>
    <lineage>
        <taxon>Eukaryota</taxon>
        <taxon>Sar</taxon>
        <taxon>Stramenopiles</taxon>
        <taxon>Ochrophyta</taxon>
        <taxon>Bacillariophyta</taxon>
        <taxon>Coscinodiscophyceae</taxon>
        <taxon>Chaetocerotophycidae</taxon>
        <taxon>Chaetocerotales</taxon>
        <taxon>Chaetocerotaceae</taxon>
        <taxon>Chaetoceros</taxon>
    </lineage>
</organism>
<dbReference type="Pfam" id="PF02622">
    <property type="entry name" value="DUF179"/>
    <property type="match status" value="1"/>
</dbReference>
<sequence length="221" mass="24298">MYRYITLFTGLIASTASFSASNEPIRFLGKGPNAIVREGSVLIAPSHEYNHFLMRAAVFVFALGLNELNEYCVRGVIVDHPTPFAIGEMSGVEGKLGENLLWRGGDMGNEAAILLHSCDETEGEMIGMSGIYQGGLQDAMKLVDAGKVTGDDFKFFFNYIEFTESELDNLLKDVDSDGDAWASVEVNQNVILSSEYGRGDCWSMLRNKLRDQGALEKSAEE</sequence>
<dbReference type="EMBL" id="BLLK01000019">
    <property type="protein sequence ID" value="GFH44382.1"/>
    <property type="molecule type" value="Genomic_DNA"/>
</dbReference>
<evidence type="ECO:0000313" key="2">
    <source>
        <dbReference type="Proteomes" id="UP001054902"/>
    </source>
</evidence>